<dbReference type="OrthoDB" id="281819at2"/>
<feature type="transmembrane region" description="Helical" evidence="1">
    <location>
        <begin position="87"/>
        <end position="113"/>
    </location>
</feature>
<keyword evidence="1" id="KW-0812">Transmembrane</keyword>
<reference evidence="2 3" key="1">
    <citation type="submission" date="2019-02" db="EMBL/GenBank/DDBJ databases">
        <title>Deep-cultivation of Planctomycetes and their phenomic and genomic characterization uncovers novel biology.</title>
        <authorList>
            <person name="Wiegand S."/>
            <person name="Jogler M."/>
            <person name="Boedeker C."/>
            <person name="Pinto D."/>
            <person name="Vollmers J."/>
            <person name="Rivas-Marin E."/>
            <person name="Kohn T."/>
            <person name="Peeters S.H."/>
            <person name="Heuer A."/>
            <person name="Rast P."/>
            <person name="Oberbeckmann S."/>
            <person name="Bunk B."/>
            <person name="Jeske O."/>
            <person name="Meyerdierks A."/>
            <person name="Storesund J.E."/>
            <person name="Kallscheuer N."/>
            <person name="Luecker S."/>
            <person name="Lage O.M."/>
            <person name="Pohl T."/>
            <person name="Merkel B.J."/>
            <person name="Hornburger P."/>
            <person name="Mueller R.-W."/>
            <person name="Bruemmer F."/>
            <person name="Labrenz M."/>
            <person name="Spormann A.M."/>
            <person name="Op den Camp H."/>
            <person name="Overmann J."/>
            <person name="Amann R."/>
            <person name="Jetten M.S.M."/>
            <person name="Mascher T."/>
            <person name="Medema M.H."/>
            <person name="Devos D.P."/>
            <person name="Kaster A.-K."/>
            <person name="Ovreas L."/>
            <person name="Rohde M."/>
            <person name="Galperin M.Y."/>
            <person name="Jogler C."/>
        </authorList>
    </citation>
    <scope>NUCLEOTIDE SEQUENCE [LARGE SCALE GENOMIC DNA]</scope>
    <source>
        <strain evidence="2 3">Mal4</strain>
    </source>
</reference>
<dbReference type="EMBL" id="CP036275">
    <property type="protein sequence ID" value="QDU39071.1"/>
    <property type="molecule type" value="Genomic_DNA"/>
</dbReference>
<keyword evidence="3" id="KW-1185">Reference proteome</keyword>
<feature type="transmembrane region" description="Helical" evidence="1">
    <location>
        <begin position="133"/>
        <end position="151"/>
    </location>
</feature>
<protein>
    <recommendedName>
        <fullName evidence="4">Thiamine transporter protein (Thia_YuaJ)</fullName>
    </recommendedName>
</protein>
<accession>A0A517Z9E8</accession>
<feature type="transmembrane region" description="Helical" evidence="1">
    <location>
        <begin position="33"/>
        <end position="50"/>
    </location>
</feature>
<dbReference type="AlphaFoldDB" id="A0A517Z9E8"/>
<evidence type="ECO:0008006" key="4">
    <source>
        <dbReference type="Google" id="ProtNLM"/>
    </source>
</evidence>
<organism evidence="2 3">
    <name type="scientific">Maioricimonas rarisocia</name>
    <dbReference type="NCBI Taxonomy" id="2528026"/>
    <lineage>
        <taxon>Bacteria</taxon>
        <taxon>Pseudomonadati</taxon>
        <taxon>Planctomycetota</taxon>
        <taxon>Planctomycetia</taxon>
        <taxon>Planctomycetales</taxon>
        <taxon>Planctomycetaceae</taxon>
        <taxon>Maioricimonas</taxon>
    </lineage>
</organism>
<evidence type="ECO:0000256" key="1">
    <source>
        <dbReference type="SAM" id="Phobius"/>
    </source>
</evidence>
<evidence type="ECO:0000313" key="2">
    <source>
        <dbReference type="EMBL" id="QDU39071.1"/>
    </source>
</evidence>
<feature type="transmembrane region" description="Helical" evidence="1">
    <location>
        <begin position="171"/>
        <end position="195"/>
    </location>
</feature>
<keyword evidence="1" id="KW-1133">Transmembrane helix</keyword>
<sequence>MPGVSLRINARLAASTRMRPLVSSTEVPSWRDWIILTFMGVAAAVASTMVDLHLRIPGHAILKAIFPMAIGFALVPRRGAGLSMSSLALVTVFGLRAVAPAGGGLSLGAITSLATVGPLLDWSLQRSRGGWPVWRAFALAGLAANLLALFVRAGAKLTGLEHLGARPLWNWLPAAVFTYAICGLLAGLISGLTWFCRAQDTDAPGDSE</sequence>
<dbReference type="Proteomes" id="UP000320496">
    <property type="component" value="Chromosome"/>
</dbReference>
<evidence type="ECO:0000313" key="3">
    <source>
        <dbReference type="Proteomes" id="UP000320496"/>
    </source>
</evidence>
<feature type="transmembrane region" description="Helical" evidence="1">
    <location>
        <begin position="56"/>
        <end position="75"/>
    </location>
</feature>
<name>A0A517Z9E8_9PLAN</name>
<proteinExistence type="predicted"/>
<keyword evidence="1" id="KW-0472">Membrane</keyword>
<dbReference type="RefSeq" id="WP_145370291.1">
    <property type="nucleotide sequence ID" value="NZ_CP036275.1"/>
</dbReference>
<dbReference type="KEGG" id="mri:Mal4_34060"/>
<gene>
    <name evidence="2" type="ORF">Mal4_34060</name>
</gene>